<evidence type="ECO:0000313" key="3">
    <source>
        <dbReference type="Proteomes" id="UP000033452"/>
    </source>
</evidence>
<keyword evidence="3" id="KW-1185">Reference proteome</keyword>
<dbReference type="PATRIC" id="fig|43658.5.peg.4823"/>
<dbReference type="Pfam" id="PF06094">
    <property type="entry name" value="GGACT"/>
    <property type="match status" value="1"/>
</dbReference>
<dbReference type="OrthoDB" id="9798388at2"/>
<dbReference type="GO" id="GO:0016874">
    <property type="term" value="F:ligase activity"/>
    <property type="evidence" value="ECO:0007669"/>
    <property type="project" value="UniProtKB-KW"/>
</dbReference>
<dbReference type="InterPro" id="IPR009288">
    <property type="entry name" value="AIG2-like_dom"/>
</dbReference>
<dbReference type="RefSeq" id="WP_046007274.1">
    <property type="nucleotide sequence ID" value="NZ_JXYA01000074.1"/>
</dbReference>
<dbReference type="InterPro" id="IPR036568">
    <property type="entry name" value="GGCT-like_sf"/>
</dbReference>
<feature type="domain" description="Gamma-glutamylcyclotransferase AIG2-like" evidence="1">
    <location>
        <begin position="4"/>
        <end position="110"/>
    </location>
</feature>
<comment type="caution">
    <text evidence="2">The sequence shown here is derived from an EMBL/GenBank/DDBJ whole genome shotgun (WGS) entry which is preliminary data.</text>
</comment>
<organism evidence="2 3">
    <name type="scientific">Pseudoalteromonas rubra</name>
    <dbReference type="NCBI Taxonomy" id="43658"/>
    <lineage>
        <taxon>Bacteria</taxon>
        <taxon>Pseudomonadati</taxon>
        <taxon>Pseudomonadota</taxon>
        <taxon>Gammaproteobacteria</taxon>
        <taxon>Alteromonadales</taxon>
        <taxon>Pseudoalteromonadaceae</taxon>
        <taxon>Pseudoalteromonas</taxon>
    </lineage>
</organism>
<accession>A0A0F4QCI2</accession>
<dbReference type="Gene3D" id="3.10.490.10">
    <property type="entry name" value="Gamma-glutamyl cyclotransferase-like"/>
    <property type="match status" value="1"/>
</dbReference>
<keyword evidence="2" id="KW-0436">Ligase</keyword>
<dbReference type="CDD" id="cd06661">
    <property type="entry name" value="GGCT_like"/>
    <property type="match status" value="1"/>
</dbReference>
<evidence type="ECO:0000259" key="1">
    <source>
        <dbReference type="Pfam" id="PF06094"/>
    </source>
</evidence>
<dbReference type="Proteomes" id="UP000033452">
    <property type="component" value="Unassembled WGS sequence"/>
</dbReference>
<name>A0A0F4QCI2_9GAMM</name>
<dbReference type="SUPFAM" id="SSF110857">
    <property type="entry name" value="Gamma-glutamyl cyclotransferase-like"/>
    <property type="match status" value="1"/>
</dbReference>
<sequence length="117" mass="13047">MEALFSYGTLQQSQVQLDTFGRLLDGEADSLIGYRLGQVRISDPAVLKSSNKEYHPILIHTANPDDEVTGTVFLITQQELMRADSYEVDDYARQEATLRSGKTCWIYAASNSAILVD</sequence>
<dbReference type="InterPro" id="IPR013024">
    <property type="entry name" value="GGCT-like"/>
</dbReference>
<gene>
    <name evidence="2" type="ORF">TW77_22835</name>
</gene>
<protein>
    <submittedName>
        <fullName evidence="2">UDP-N-acetylmuramate--alanine ligase</fullName>
    </submittedName>
</protein>
<dbReference type="EMBL" id="JXYA01000074">
    <property type="protein sequence ID" value="KJZ05406.1"/>
    <property type="molecule type" value="Genomic_DNA"/>
</dbReference>
<proteinExistence type="predicted"/>
<dbReference type="AlphaFoldDB" id="A0A0F4QCI2"/>
<reference evidence="2 3" key="1">
    <citation type="journal article" date="2015" name="BMC Genomics">
        <title>Genome mining reveals unlocked bioactive potential of marine Gram-negative bacteria.</title>
        <authorList>
            <person name="Machado H."/>
            <person name="Sonnenschein E.C."/>
            <person name="Melchiorsen J."/>
            <person name="Gram L."/>
        </authorList>
    </citation>
    <scope>NUCLEOTIDE SEQUENCE [LARGE SCALE GENOMIC DNA]</scope>
    <source>
        <strain evidence="2 3">S2471</strain>
    </source>
</reference>
<evidence type="ECO:0000313" key="2">
    <source>
        <dbReference type="EMBL" id="KJZ05406.1"/>
    </source>
</evidence>